<reference evidence="5" key="1">
    <citation type="submission" date="2014-01" db="EMBL/GenBank/DDBJ databases">
        <title>The genome of the white-rot fungus Pycnoporus cinnabarinus: a basidiomycete model with a versatile arsenal for lignocellulosic biomass breakdown.</title>
        <authorList>
            <person name="Levasseur A."/>
            <person name="Lomascolo A."/>
            <person name="Ruiz-Duenas F.J."/>
            <person name="Uzan E."/>
            <person name="Piumi F."/>
            <person name="Kues U."/>
            <person name="Ram A.F.J."/>
            <person name="Murat C."/>
            <person name="Haon M."/>
            <person name="Benoit I."/>
            <person name="Arfi Y."/>
            <person name="Chevret D."/>
            <person name="Drula E."/>
            <person name="Kwon M.J."/>
            <person name="Gouret P."/>
            <person name="Lesage-Meessen L."/>
            <person name="Lombard V."/>
            <person name="Mariette J."/>
            <person name="Noirot C."/>
            <person name="Park J."/>
            <person name="Patyshakuliyeva A."/>
            <person name="Wieneger R.A.B."/>
            <person name="Wosten H.A.B."/>
            <person name="Martin F."/>
            <person name="Coutinho P.M."/>
            <person name="de Vries R."/>
            <person name="Martinez A.T."/>
            <person name="Klopp C."/>
            <person name="Pontarotti P."/>
            <person name="Henrissat B."/>
            <person name="Record E."/>
        </authorList>
    </citation>
    <scope>NUCLEOTIDE SEQUENCE [LARGE SCALE GENOMIC DNA]</scope>
    <source>
        <strain evidence="5">BRFM137</strain>
    </source>
</reference>
<organism evidence="5 6">
    <name type="scientific">Pycnoporus cinnabarinus</name>
    <name type="common">Cinnabar-red polypore</name>
    <name type="synonym">Trametes cinnabarina</name>
    <dbReference type="NCBI Taxonomy" id="5643"/>
    <lineage>
        <taxon>Eukaryota</taxon>
        <taxon>Fungi</taxon>
        <taxon>Dikarya</taxon>
        <taxon>Basidiomycota</taxon>
        <taxon>Agaricomycotina</taxon>
        <taxon>Agaricomycetes</taxon>
        <taxon>Polyporales</taxon>
        <taxon>Polyporaceae</taxon>
        <taxon>Trametes</taxon>
    </lineage>
</organism>
<comment type="caution">
    <text evidence="5">The sequence shown here is derived from an EMBL/GenBank/DDBJ whole genome shotgun (WGS) entry which is preliminary data.</text>
</comment>
<dbReference type="OMA" id="RHKYGAS"/>
<evidence type="ECO:0000259" key="4">
    <source>
        <dbReference type="SMART" id="SM00906"/>
    </source>
</evidence>
<keyword evidence="6" id="KW-1185">Reference proteome</keyword>
<dbReference type="GO" id="GO:0003677">
    <property type="term" value="F:DNA binding"/>
    <property type="evidence" value="ECO:0007669"/>
    <property type="project" value="InterPro"/>
</dbReference>
<dbReference type="SMART" id="SM00906">
    <property type="entry name" value="Fungal_trans"/>
    <property type="match status" value="1"/>
</dbReference>
<sequence>MLTVFHRKAAADVEKYKKRVEQLETALQALQAQVSDKPHPLLNGNATPLLLEEDSIQASSGTNSTDASTPEESRDEVEAVLIDAFGTLTIGSKGEARYFGQTSRSEYLIHAPERLAAYDTPRLPRLTHITIDEANKEMDVFCRNDEVAEEILGCLPSISHAIHLCEIFFAYSKFLWYPVPKDYILREVIEATLFDLNMPPYAAEAHEYYLISRIALRWAPPTYDTTLASIQTLIYMSIYLEMSDVEPAHTGSHKAWMLIRQATAMGLSIGLHVSSSKWQLDAAAAAKRSRIFWQLMMYDTWLSFGFGRPPSMSMSFIDNEVPTEEDAIVNEEDRSEAGYLVWNWQFAKVMHSVMTTAFGAKPPTYAKIIELDRRVRDTHVPAPLQLPCGVNDGSTPCVTLTMQRMFVTAWREITLLNLHRPYFSVAVKEASGDPMKHKYAPSVLAVYRSAWRIISSLQSAHHIAPGIVSRCGFVWSHALASAILLCLLITHASSSNLSGPSLIELDKVCALFEEAASQSQFASNNLEAVRKLRKQAQAALSDVQVEDAAAIAAELDRLGGKTQLIQTIGERLVFCHSRARPVTNPPPSTFEVTNAFGGKALSTVANSAVESIQPFQFNPFGNPSNAIGYGTTRGNVFLPSGSGGPAQANMDNQPQPVVGLTQEDIAAIMDFDLANSVWDPSLGGSLQGVEMLQPDMGDAEATWQALVEQLGI</sequence>
<evidence type="ECO:0000313" key="6">
    <source>
        <dbReference type="Proteomes" id="UP000029665"/>
    </source>
</evidence>
<dbReference type="AlphaFoldDB" id="A0A060SGS7"/>
<dbReference type="HOGENOM" id="CLU_007340_4_0_1"/>
<dbReference type="PANTHER" id="PTHR31001">
    <property type="entry name" value="UNCHARACTERIZED TRANSCRIPTIONAL REGULATORY PROTEIN"/>
    <property type="match status" value="1"/>
</dbReference>
<dbReference type="InterPro" id="IPR007219">
    <property type="entry name" value="XnlR_reg_dom"/>
</dbReference>
<dbReference type="OrthoDB" id="424974at2759"/>
<evidence type="ECO:0000256" key="2">
    <source>
        <dbReference type="ARBA" id="ARBA00023242"/>
    </source>
</evidence>
<dbReference type="EMBL" id="CCBP010000121">
    <property type="protein sequence ID" value="CDO73376.1"/>
    <property type="molecule type" value="Genomic_DNA"/>
</dbReference>
<dbReference type="STRING" id="5643.A0A060SGS7"/>
<dbReference type="Pfam" id="PF04082">
    <property type="entry name" value="Fungal_trans"/>
    <property type="match status" value="1"/>
</dbReference>
<dbReference type="GO" id="GO:0008270">
    <property type="term" value="F:zinc ion binding"/>
    <property type="evidence" value="ECO:0007669"/>
    <property type="project" value="InterPro"/>
</dbReference>
<dbReference type="GO" id="GO:0005634">
    <property type="term" value="C:nucleus"/>
    <property type="evidence" value="ECO:0007669"/>
    <property type="project" value="UniProtKB-SubCell"/>
</dbReference>
<feature type="domain" description="Xylanolytic transcriptional activator regulatory" evidence="4">
    <location>
        <begin position="255"/>
        <end position="328"/>
    </location>
</feature>
<evidence type="ECO:0000256" key="1">
    <source>
        <dbReference type="ARBA" id="ARBA00004123"/>
    </source>
</evidence>
<evidence type="ECO:0000313" key="5">
    <source>
        <dbReference type="EMBL" id="CDO73376.1"/>
    </source>
</evidence>
<name>A0A060SGS7_PYCCI</name>
<gene>
    <name evidence="5" type="ORF">BN946_scf185013.g10</name>
</gene>
<proteinExistence type="predicted"/>
<accession>A0A060SGS7</accession>
<keyword evidence="2" id="KW-0539">Nucleus</keyword>
<dbReference type="CDD" id="cd12148">
    <property type="entry name" value="fungal_TF_MHR"/>
    <property type="match status" value="1"/>
</dbReference>
<comment type="subcellular location">
    <subcellularLocation>
        <location evidence="1">Nucleus</location>
    </subcellularLocation>
</comment>
<dbReference type="Proteomes" id="UP000029665">
    <property type="component" value="Unassembled WGS sequence"/>
</dbReference>
<dbReference type="GO" id="GO:0006351">
    <property type="term" value="P:DNA-templated transcription"/>
    <property type="evidence" value="ECO:0007669"/>
    <property type="project" value="InterPro"/>
</dbReference>
<protein>
    <recommendedName>
        <fullName evidence="4">Xylanolytic transcriptional activator regulatory domain-containing protein</fullName>
    </recommendedName>
</protein>
<dbReference type="InterPro" id="IPR050613">
    <property type="entry name" value="Sec_Metabolite_Reg"/>
</dbReference>
<feature type="coiled-coil region" evidence="3">
    <location>
        <begin position="6"/>
        <end position="33"/>
    </location>
</feature>
<evidence type="ECO:0000256" key="3">
    <source>
        <dbReference type="SAM" id="Coils"/>
    </source>
</evidence>
<dbReference type="PANTHER" id="PTHR31001:SF56">
    <property type="entry name" value="ZN(2)-C6 FUNGAL-TYPE DOMAIN-CONTAINING PROTEIN"/>
    <property type="match status" value="1"/>
</dbReference>
<keyword evidence="3" id="KW-0175">Coiled coil</keyword>